<keyword evidence="1" id="KW-0812">Transmembrane</keyword>
<sequence>MLPTEIVICSSGVLIFKLVVILMLSSDCEIDKPRISKQNTIKGISTTPVYYKTQEDEHAVRADNRLAVFSESRTLLICGISFRMNSSVKSKASQNSTKTTNVTVSLSSVVETETTTKLSDNHRSRNHVILSLQTKHSFSTQ</sequence>
<evidence type="ECO:0000313" key="3">
    <source>
        <dbReference type="Proteomes" id="UP000887013"/>
    </source>
</evidence>
<dbReference type="EMBL" id="BMAW01002265">
    <property type="protein sequence ID" value="GFS77715.1"/>
    <property type="molecule type" value="Genomic_DNA"/>
</dbReference>
<dbReference type="AlphaFoldDB" id="A0A8X6MTP9"/>
<protein>
    <submittedName>
        <fullName evidence="2">Uncharacterized protein</fullName>
    </submittedName>
</protein>
<dbReference type="Proteomes" id="UP000887013">
    <property type="component" value="Unassembled WGS sequence"/>
</dbReference>
<reference evidence="2" key="1">
    <citation type="submission" date="2020-08" db="EMBL/GenBank/DDBJ databases">
        <title>Multicomponent nature underlies the extraordinary mechanical properties of spider dragline silk.</title>
        <authorList>
            <person name="Kono N."/>
            <person name="Nakamura H."/>
            <person name="Mori M."/>
            <person name="Yoshida Y."/>
            <person name="Ohtoshi R."/>
            <person name="Malay A.D."/>
            <person name="Moran D.A.P."/>
            <person name="Tomita M."/>
            <person name="Numata K."/>
            <person name="Arakawa K."/>
        </authorList>
    </citation>
    <scope>NUCLEOTIDE SEQUENCE</scope>
</reference>
<keyword evidence="1" id="KW-0472">Membrane</keyword>
<organism evidence="2 3">
    <name type="scientific">Nephila pilipes</name>
    <name type="common">Giant wood spider</name>
    <name type="synonym">Nephila maculata</name>
    <dbReference type="NCBI Taxonomy" id="299642"/>
    <lineage>
        <taxon>Eukaryota</taxon>
        <taxon>Metazoa</taxon>
        <taxon>Ecdysozoa</taxon>
        <taxon>Arthropoda</taxon>
        <taxon>Chelicerata</taxon>
        <taxon>Arachnida</taxon>
        <taxon>Araneae</taxon>
        <taxon>Araneomorphae</taxon>
        <taxon>Entelegynae</taxon>
        <taxon>Araneoidea</taxon>
        <taxon>Nephilidae</taxon>
        <taxon>Nephila</taxon>
    </lineage>
</organism>
<gene>
    <name evidence="2" type="ORF">NPIL_227221</name>
</gene>
<accession>A0A8X6MTP9</accession>
<comment type="caution">
    <text evidence="2">The sequence shown here is derived from an EMBL/GenBank/DDBJ whole genome shotgun (WGS) entry which is preliminary data.</text>
</comment>
<evidence type="ECO:0000313" key="2">
    <source>
        <dbReference type="EMBL" id="GFS77715.1"/>
    </source>
</evidence>
<evidence type="ECO:0000256" key="1">
    <source>
        <dbReference type="SAM" id="Phobius"/>
    </source>
</evidence>
<keyword evidence="3" id="KW-1185">Reference proteome</keyword>
<name>A0A8X6MTP9_NEPPI</name>
<feature type="transmembrane region" description="Helical" evidence="1">
    <location>
        <begin position="6"/>
        <end position="24"/>
    </location>
</feature>
<proteinExistence type="predicted"/>
<keyword evidence="1" id="KW-1133">Transmembrane helix</keyword>